<accession>A0A6G7XFG2</accession>
<gene>
    <name evidence="1" type="ORF">G7068_09075</name>
</gene>
<dbReference type="KEGG" id="lvi:G7068_09075"/>
<evidence type="ECO:0000313" key="1">
    <source>
        <dbReference type="EMBL" id="QIK63334.1"/>
    </source>
</evidence>
<dbReference type="GO" id="GO:0016787">
    <property type="term" value="F:hydrolase activity"/>
    <property type="evidence" value="ECO:0007669"/>
    <property type="project" value="UniProtKB-KW"/>
</dbReference>
<sequence length="204" mass="21971">MTEWKQPLVSVDVVAVRRDAGVLSFATCERQFEPFVGRAALPGVLLLTGEGLSEAAERAVVTKLELPAGSIRHVTQFGAFDGTNRDPRGATISIGHICAVESLAGSATWTPLDAAAGGLPFDHDTIVASAVAEISRRLWADMPFTRAIIGPEFTTSEILTVTRQTGARLPDTAKNMARWLRSNDHAESTGLRGRDTVWRWVSSS</sequence>
<dbReference type="AlphaFoldDB" id="A0A6G7XFG2"/>
<protein>
    <submittedName>
        <fullName evidence="1">NUDIX hydrolase</fullName>
    </submittedName>
</protein>
<keyword evidence="2" id="KW-1185">Reference proteome</keyword>
<dbReference type="InterPro" id="IPR015797">
    <property type="entry name" value="NUDIX_hydrolase-like_dom_sf"/>
</dbReference>
<proteinExistence type="predicted"/>
<reference evidence="1 2" key="1">
    <citation type="submission" date="2020-03" db="EMBL/GenBank/DDBJ databases">
        <title>Leucobacter sp. nov., isolated from beetles.</title>
        <authorList>
            <person name="Hyun D.-W."/>
            <person name="Bae J.-W."/>
        </authorList>
    </citation>
    <scope>NUCLEOTIDE SEQUENCE [LARGE SCALE GENOMIC DNA]</scope>
    <source>
        <strain evidence="1 2">HDW9C</strain>
    </source>
</reference>
<dbReference type="Gene3D" id="3.90.79.10">
    <property type="entry name" value="Nucleoside Triphosphate Pyrophosphohydrolase"/>
    <property type="match status" value="1"/>
</dbReference>
<dbReference type="RefSeq" id="WP_166291327.1">
    <property type="nucleotide sequence ID" value="NZ_CP049863.1"/>
</dbReference>
<dbReference type="CDD" id="cd18873">
    <property type="entry name" value="NUDIX_NadM_like"/>
    <property type="match status" value="1"/>
</dbReference>
<organism evidence="1 2">
    <name type="scientific">Leucobacter viscericola</name>
    <dbReference type="NCBI Taxonomy" id="2714935"/>
    <lineage>
        <taxon>Bacteria</taxon>
        <taxon>Bacillati</taxon>
        <taxon>Actinomycetota</taxon>
        <taxon>Actinomycetes</taxon>
        <taxon>Micrococcales</taxon>
        <taxon>Microbacteriaceae</taxon>
        <taxon>Leucobacter</taxon>
    </lineage>
</organism>
<dbReference type="SUPFAM" id="SSF55811">
    <property type="entry name" value="Nudix"/>
    <property type="match status" value="1"/>
</dbReference>
<evidence type="ECO:0000313" key="2">
    <source>
        <dbReference type="Proteomes" id="UP000502677"/>
    </source>
</evidence>
<name>A0A6G7XFG2_9MICO</name>
<dbReference type="EMBL" id="CP049863">
    <property type="protein sequence ID" value="QIK63334.1"/>
    <property type="molecule type" value="Genomic_DNA"/>
</dbReference>
<dbReference type="Proteomes" id="UP000502677">
    <property type="component" value="Chromosome"/>
</dbReference>
<keyword evidence="1" id="KW-0378">Hydrolase</keyword>